<evidence type="ECO:0000256" key="1">
    <source>
        <dbReference type="SAM" id="MobiDB-lite"/>
    </source>
</evidence>
<evidence type="ECO:0000313" key="3">
    <source>
        <dbReference type="Proteomes" id="UP001367676"/>
    </source>
</evidence>
<dbReference type="EMBL" id="JBBCAQ010000032">
    <property type="protein sequence ID" value="KAK7583815.1"/>
    <property type="molecule type" value="Genomic_DNA"/>
</dbReference>
<gene>
    <name evidence="2" type="ORF">V9T40_004778</name>
</gene>
<reference evidence="2 3" key="1">
    <citation type="submission" date="2024-03" db="EMBL/GenBank/DDBJ databases">
        <title>Adaptation during the transition from Ophiocordyceps entomopathogen to insect associate is accompanied by gene loss and intensified selection.</title>
        <authorList>
            <person name="Ward C.M."/>
            <person name="Onetto C.A."/>
            <person name="Borneman A.R."/>
        </authorList>
    </citation>
    <scope>NUCLEOTIDE SEQUENCE [LARGE SCALE GENOMIC DNA]</scope>
    <source>
        <strain evidence="2">AWRI1</strain>
        <tissue evidence="2">Single Adult Female</tissue>
    </source>
</reference>
<dbReference type="Proteomes" id="UP001367676">
    <property type="component" value="Unassembled WGS sequence"/>
</dbReference>
<organism evidence="2 3">
    <name type="scientific">Parthenolecanium corni</name>
    <dbReference type="NCBI Taxonomy" id="536013"/>
    <lineage>
        <taxon>Eukaryota</taxon>
        <taxon>Metazoa</taxon>
        <taxon>Ecdysozoa</taxon>
        <taxon>Arthropoda</taxon>
        <taxon>Hexapoda</taxon>
        <taxon>Insecta</taxon>
        <taxon>Pterygota</taxon>
        <taxon>Neoptera</taxon>
        <taxon>Paraneoptera</taxon>
        <taxon>Hemiptera</taxon>
        <taxon>Sternorrhyncha</taxon>
        <taxon>Coccoidea</taxon>
        <taxon>Coccidae</taxon>
        <taxon>Parthenolecanium</taxon>
    </lineage>
</organism>
<proteinExistence type="predicted"/>
<accession>A0AAN9Y3F0</accession>
<evidence type="ECO:0000313" key="2">
    <source>
        <dbReference type="EMBL" id="KAK7583815.1"/>
    </source>
</evidence>
<protein>
    <submittedName>
        <fullName evidence="2">Uncharacterized protein</fullName>
    </submittedName>
</protein>
<dbReference type="AlphaFoldDB" id="A0AAN9Y3F0"/>
<comment type="caution">
    <text evidence="2">The sequence shown here is derived from an EMBL/GenBank/DDBJ whole genome shotgun (WGS) entry which is preliminary data.</text>
</comment>
<feature type="region of interest" description="Disordered" evidence="1">
    <location>
        <begin position="216"/>
        <end position="240"/>
    </location>
</feature>
<keyword evidence="3" id="KW-1185">Reference proteome</keyword>
<name>A0AAN9Y3F0_9HEMI</name>
<feature type="compositionally biased region" description="Polar residues" evidence="1">
    <location>
        <begin position="216"/>
        <end position="226"/>
    </location>
</feature>
<sequence length="240" mass="27348">MVARRGETRPAAQFSYPADGRIDFEFPASRELTSFRSKIRVSDELRGCWSPYATTALFEQLRLRLRPSFISLDAKIAPRRPKLAQRLFVLGRIYANPSHRNTGRWPVAEEDALPPRPLRRLLSGIESRSRVRRSKSDPKSRANATVDLWPARDLSEAAFADTRAEAAGADCRVKQQQPRQSGARNPQCRVKLRIYQVEVEVEFEVEFEVEVNSRVPTTTAPSSHWPTHSRRSSDRCGSLF</sequence>